<name>A8SKH6_9FIRM</name>
<feature type="domain" description="CNA-B" evidence="8">
    <location>
        <begin position="972"/>
        <end position="1054"/>
    </location>
</feature>
<organism evidence="11 12">
    <name type="scientific">Parvimonas micra ATCC 33270</name>
    <dbReference type="NCBI Taxonomy" id="411465"/>
    <lineage>
        <taxon>Bacteria</taxon>
        <taxon>Bacillati</taxon>
        <taxon>Bacillota</taxon>
        <taxon>Tissierellia</taxon>
        <taxon>Tissierellales</taxon>
        <taxon>Peptoniphilaceae</taxon>
        <taxon>Parvimonas</taxon>
    </lineage>
</organism>
<evidence type="ECO:0000256" key="5">
    <source>
        <dbReference type="ARBA" id="ARBA00023088"/>
    </source>
</evidence>
<keyword evidence="2" id="KW-0134">Cell wall</keyword>
<dbReference type="HOGENOM" id="CLU_002287_0_2_9"/>
<dbReference type="AlphaFoldDB" id="A8SKH6"/>
<protein>
    <submittedName>
        <fullName evidence="11">LPXTG-motif cell wall anchor domain protein</fullName>
    </submittedName>
</protein>
<dbReference type="SUPFAM" id="SSF49478">
    <property type="entry name" value="Cna protein B-type domain"/>
    <property type="match status" value="9"/>
</dbReference>
<accession>A8SKH6</accession>
<comment type="subcellular location">
    <subcellularLocation>
        <location evidence="1">Secreted</location>
        <location evidence="1">Cell wall</location>
        <topology evidence="1">Peptidoglycan-anchor</topology>
    </subcellularLocation>
</comment>
<gene>
    <name evidence="11" type="ORF">PEPMIC_00685</name>
</gene>
<feature type="domain" description="CNA-B" evidence="8">
    <location>
        <begin position="424"/>
        <end position="507"/>
    </location>
</feature>
<sequence length="1183" mass="133902">MLSVLMVLSALLPAFRVSAEERGKNISPDVNITKFTIENWEGKEVDRLSKWSRFKIKLDWNAQKYGNTLKNGDYFEVKLPDKFRFIEDSSAIDFPIYGVDGKVYGKGHLDVKKEGGGILRVTLNEKVENLYNVKGKVSMESVFNQDKIKDGEDNTLEIDINGKKIKKKVHIKKPGKIDDEILAKWPNRISDNVNQVGWNVRFNVKGKNFKKVVFEDELTISGGTFDGLHYIKDSFVLQKVKIDEYGNITQIISEKNIGNEVKFSNNNTKFKYELGDINHGEQYFLTYKSTYKPNLTIKNRVKMLAQNESHESSSSYKNAISDGTIEGDLLGKIKIIKVDSENNQLLLKGAKFKITNKKTNETFELVTDEKGEAVSDKLVQGTYEIKEIQAPSGWIKSDEIINVEVKDDVAVIRTVKNKREKTEVSVNKTWIGKKLSSVKVKLLADGKKVDEVTLNEQNNWKHTFTNLNKYKDDGKTEIKYTVEEEKINGYDTEIKENSKNDFTITNKNNEKVKIPVEKKWEDNNNQDGKRVKEIVVRLLQDGIPTTKVLKLNEQNNWKGEFTDLDKYNAQGNEIKYTVKEETVVEGYDTEIIAGQVDGALGYIIKNKHNVEKTEIPVEKKWIGPQSVEQVTVKLFADGVDTGKTLTLKKSENWKGKFTNLDKYKNGKEIVYTIKEAKVEGYESKVEGNAKDGFVITNKNLAKTEVPVEKKWLGKAVNEIEVKLLANGKEVQTAKLNEANSWKHTFKDLPVYDDNGKEITYTVKEVAIEGYESKIEGNAKDGFVITNKNLAKTEVPVEKKWIGKAVNEIEVKLLANGKEVQTAKLNEANSWKHTFKDLPVYDDNGKEITYTVKEVAIEGYESKIEGNAKDGFVITNKNLAKTEVPVEKKWIGKAVNEIEVKLLANGKEVQTAKLNEANSWKHTFKDLPVYDDNGKEITYTVKETKVEGYESKIEGNAKDGFVITNKNLAKTEVPVEKKWLGKAVNEIEVQLLANGKEVQTAKLNEANSWKHTFKDLPVYDDNGKEITYTVKEVNIEGYESKIEGNAKDGFVITNKNLAKTQVPVEKKWLGKAVNEIEVKLLANGKEVQSAKLNEANSWKHTFKDLPKYDENGKEITYTVKEVAIEGYESKIEGNAKDGFVITNKEIPKKPRIPKTAVGTQIFGYVAMAGVSLGLLQISRKKRNK</sequence>
<feature type="domain" description="CNA-B" evidence="8">
    <location>
        <begin position="615"/>
        <end position="698"/>
    </location>
</feature>
<dbReference type="SMR" id="A8SKH6"/>
<dbReference type="Pfam" id="PF05738">
    <property type="entry name" value="Cna_B"/>
    <property type="match status" value="8"/>
</dbReference>
<dbReference type="InterPro" id="IPR041171">
    <property type="entry name" value="SDR_Ig"/>
</dbReference>
<evidence type="ECO:0000256" key="6">
    <source>
        <dbReference type="SAM" id="Phobius"/>
    </source>
</evidence>
<keyword evidence="6" id="KW-0472">Membrane</keyword>
<feature type="domain" description="SpaA-like prealbumin fold" evidence="9">
    <location>
        <begin position="331"/>
        <end position="418"/>
    </location>
</feature>
<dbReference type="InterPro" id="IPR008454">
    <property type="entry name" value="Collagen-bd_Cna-like_B-typ_dom"/>
</dbReference>
<evidence type="ECO:0000256" key="3">
    <source>
        <dbReference type="ARBA" id="ARBA00022525"/>
    </source>
</evidence>
<dbReference type="Pfam" id="PF17961">
    <property type="entry name" value="Big_8"/>
    <property type="match status" value="1"/>
</dbReference>
<keyword evidence="6" id="KW-1133">Transmembrane helix</keyword>
<evidence type="ECO:0000256" key="1">
    <source>
        <dbReference type="ARBA" id="ARBA00004168"/>
    </source>
</evidence>
<dbReference type="Gene3D" id="2.60.40.1280">
    <property type="match status" value="1"/>
</dbReference>
<comment type="caution">
    <text evidence="11">The sequence shown here is derived from an EMBL/GenBank/DDBJ whole genome shotgun (WGS) entry which is preliminary data.</text>
</comment>
<dbReference type="Gene3D" id="2.60.40.1140">
    <property type="entry name" value="Collagen-binding surface protein Cna, B-type domain"/>
    <property type="match status" value="8"/>
</dbReference>
<feature type="domain" description="CNA-B" evidence="8">
    <location>
        <begin position="883"/>
        <end position="965"/>
    </location>
</feature>
<keyword evidence="5" id="KW-0572">Peptidoglycan-anchor</keyword>
<dbReference type="InterPro" id="IPR011252">
    <property type="entry name" value="Fibrogen-bd_dom1"/>
</dbReference>
<dbReference type="GO" id="GO:0007155">
    <property type="term" value="P:cell adhesion"/>
    <property type="evidence" value="ECO:0007669"/>
    <property type="project" value="InterPro"/>
</dbReference>
<evidence type="ECO:0000256" key="2">
    <source>
        <dbReference type="ARBA" id="ARBA00022512"/>
    </source>
</evidence>
<dbReference type="SUPFAM" id="SSF49401">
    <property type="entry name" value="Bacterial adhesins"/>
    <property type="match status" value="2"/>
</dbReference>
<feature type="chain" id="PRO_5002727126" evidence="7">
    <location>
        <begin position="20"/>
        <end position="1183"/>
    </location>
</feature>
<dbReference type="eggNOG" id="COG4932">
    <property type="taxonomic scope" value="Bacteria"/>
</dbReference>
<evidence type="ECO:0000256" key="4">
    <source>
        <dbReference type="ARBA" id="ARBA00022729"/>
    </source>
</evidence>
<evidence type="ECO:0000313" key="11">
    <source>
        <dbReference type="EMBL" id="EDP24106.1"/>
    </source>
</evidence>
<keyword evidence="4 7" id="KW-0732">Signal</keyword>
<dbReference type="InterPro" id="IPR008966">
    <property type="entry name" value="Adhesion_dom_sf"/>
</dbReference>
<feature type="domain" description="CNA-B" evidence="8">
    <location>
        <begin position="1061"/>
        <end position="1143"/>
    </location>
</feature>
<dbReference type="EMBL" id="ABEE02000016">
    <property type="protein sequence ID" value="EDP24106.1"/>
    <property type="molecule type" value="Genomic_DNA"/>
</dbReference>
<evidence type="ECO:0000259" key="9">
    <source>
        <dbReference type="Pfam" id="PF17802"/>
    </source>
</evidence>
<proteinExistence type="predicted"/>
<dbReference type="InterPro" id="IPR013783">
    <property type="entry name" value="Ig-like_fold"/>
</dbReference>
<evidence type="ECO:0000259" key="10">
    <source>
        <dbReference type="Pfam" id="PF17961"/>
    </source>
</evidence>
<feature type="domain" description="CNA-B" evidence="8">
    <location>
        <begin position="514"/>
        <end position="606"/>
    </location>
</feature>
<feature type="transmembrane region" description="Helical" evidence="6">
    <location>
        <begin position="1160"/>
        <end position="1177"/>
    </location>
</feature>
<evidence type="ECO:0000313" key="12">
    <source>
        <dbReference type="Proteomes" id="UP000003162"/>
    </source>
</evidence>
<dbReference type="CDD" id="cd00222">
    <property type="entry name" value="CollagenBindB"/>
    <property type="match status" value="8"/>
</dbReference>
<reference evidence="11 12" key="1">
    <citation type="submission" date="2007-09" db="EMBL/GenBank/DDBJ databases">
        <title>Draft genome sequence of Peptostreptococcus micros (ATCC 33270).</title>
        <authorList>
            <person name="Sudarsanam P."/>
            <person name="Ley R."/>
            <person name="Guruge J."/>
            <person name="Turnbaugh P.J."/>
            <person name="Mahowald M."/>
            <person name="Liep D."/>
            <person name="Gordon J."/>
        </authorList>
    </citation>
    <scope>NUCLEOTIDE SEQUENCE [LARGE SCALE GENOMIC DNA]</scope>
    <source>
        <strain evidence="11 12">ATCC 33270</strain>
    </source>
</reference>
<reference evidence="11 12" key="2">
    <citation type="submission" date="2007-09" db="EMBL/GenBank/DDBJ databases">
        <authorList>
            <person name="Fulton L."/>
            <person name="Clifton S."/>
            <person name="Fulton B."/>
            <person name="Xu J."/>
            <person name="Minx P."/>
            <person name="Pepin K.H."/>
            <person name="Johnson M."/>
            <person name="Thiruvilangam P."/>
            <person name="Bhonagiri V."/>
            <person name="Nash W.E."/>
            <person name="Mardis E.R."/>
            <person name="Wilson R.K."/>
        </authorList>
    </citation>
    <scope>NUCLEOTIDE SEQUENCE [LARGE SCALE GENOMIC DNA]</scope>
    <source>
        <strain evidence="11 12">ATCC 33270</strain>
    </source>
</reference>
<evidence type="ECO:0000256" key="7">
    <source>
        <dbReference type="SAM" id="SignalP"/>
    </source>
</evidence>
<dbReference type="Proteomes" id="UP000003162">
    <property type="component" value="Unassembled WGS sequence"/>
</dbReference>
<dbReference type="Gene3D" id="2.60.40.10">
    <property type="entry name" value="Immunoglobulins"/>
    <property type="match status" value="1"/>
</dbReference>
<feature type="domain" description="SDR-like Ig" evidence="10">
    <location>
        <begin position="50"/>
        <end position="150"/>
    </location>
</feature>
<dbReference type="InterPro" id="IPR041033">
    <property type="entry name" value="SpaA_PFL_dom_1"/>
</dbReference>
<keyword evidence="6" id="KW-0812">Transmembrane</keyword>
<evidence type="ECO:0000259" key="8">
    <source>
        <dbReference type="Pfam" id="PF05738"/>
    </source>
</evidence>
<dbReference type="Pfam" id="PF17802">
    <property type="entry name" value="SpaA"/>
    <property type="match status" value="1"/>
</dbReference>
<feature type="domain" description="CNA-B" evidence="8">
    <location>
        <begin position="705"/>
        <end position="787"/>
    </location>
</feature>
<keyword evidence="3" id="KW-0964">Secreted</keyword>
<feature type="signal peptide" evidence="7">
    <location>
        <begin position="1"/>
        <end position="19"/>
    </location>
</feature>
<feature type="domain" description="CNA-B" evidence="8">
    <location>
        <begin position="794"/>
        <end position="876"/>
    </location>
</feature>